<name>A0A4Y2AT94_ARAVE</name>
<protein>
    <submittedName>
        <fullName evidence="2">Uncharacterized protein</fullName>
    </submittedName>
</protein>
<dbReference type="Proteomes" id="UP000499080">
    <property type="component" value="Unassembled WGS sequence"/>
</dbReference>
<feature type="region of interest" description="Disordered" evidence="1">
    <location>
        <begin position="92"/>
        <end position="113"/>
    </location>
</feature>
<gene>
    <name evidence="2" type="ORF">AVEN_252590_1</name>
</gene>
<feature type="compositionally biased region" description="Basic and acidic residues" evidence="1">
    <location>
        <begin position="94"/>
        <end position="103"/>
    </location>
</feature>
<feature type="compositionally biased region" description="Polar residues" evidence="1">
    <location>
        <begin position="104"/>
        <end position="113"/>
    </location>
</feature>
<evidence type="ECO:0000313" key="2">
    <source>
        <dbReference type="EMBL" id="GBL82459.1"/>
    </source>
</evidence>
<dbReference type="EMBL" id="BGPR01000028">
    <property type="protein sequence ID" value="GBL82459.1"/>
    <property type="molecule type" value="Genomic_DNA"/>
</dbReference>
<reference evidence="2 3" key="1">
    <citation type="journal article" date="2019" name="Sci. Rep.">
        <title>Orb-weaving spider Araneus ventricosus genome elucidates the spidroin gene catalogue.</title>
        <authorList>
            <person name="Kono N."/>
            <person name="Nakamura H."/>
            <person name="Ohtoshi R."/>
            <person name="Moran D.A.P."/>
            <person name="Shinohara A."/>
            <person name="Yoshida Y."/>
            <person name="Fujiwara M."/>
            <person name="Mori M."/>
            <person name="Tomita M."/>
            <person name="Arakawa K."/>
        </authorList>
    </citation>
    <scope>NUCLEOTIDE SEQUENCE [LARGE SCALE GENOMIC DNA]</scope>
</reference>
<dbReference type="AlphaFoldDB" id="A0A4Y2AT94"/>
<comment type="caution">
    <text evidence="2">The sequence shown here is derived from an EMBL/GenBank/DDBJ whole genome shotgun (WGS) entry which is preliminary data.</text>
</comment>
<keyword evidence="3" id="KW-1185">Reference proteome</keyword>
<evidence type="ECO:0000256" key="1">
    <source>
        <dbReference type="SAM" id="MobiDB-lite"/>
    </source>
</evidence>
<proteinExistence type="predicted"/>
<organism evidence="2 3">
    <name type="scientific">Araneus ventricosus</name>
    <name type="common">Orbweaver spider</name>
    <name type="synonym">Epeira ventricosa</name>
    <dbReference type="NCBI Taxonomy" id="182803"/>
    <lineage>
        <taxon>Eukaryota</taxon>
        <taxon>Metazoa</taxon>
        <taxon>Ecdysozoa</taxon>
        <taxon>Arthropoda</taxon>
        <taxon>Chelicerata</taxon>
        <taxon>Arachnida</taxon>
        <taxon>Araneae</taxon>
        <taxon>Araneomorphae</taxon>
        <taxon>Entelegynae</taxon>
        <taxon>Araneoidea</taxon>
        <taxon>Araneidae</taxon>
        <taxon>Araneus</taxon>
    </lineage>
</organism>
<sequence>MVLDDRHDKCLKSIDKDDTRAGIPPPNLLITPPGGRFVNDIEFSLHQDDTQDGPLLESCFEPITLRFRSRDLTIKPMRPCSSEISSLVSIAKKSRGEERELSQVRRSPSVTGV</sequence>
<evidence type="ECO:0000313" key="3">
    <source>
        <dbReference type="Proteomes" id="UP000499080"/>
    </source>
</evidence>
<accession>A0A4Y2AT94</accession>